<name>A0A3S3NE35_9MAGN</name>
<gene>
    <name evidence="12" type="ORF">CKAN_01950000</name>
</gene>
<dbReference type="PROSITE" id="PS00216">
    <property type="entry name" value="SUGAR_TRANSPORT_1"/>
    <property type="match status" value="1"/>
</dbReference>
<dbReference type="PROSITE" id="PS00217">
    <property type="entry name" value="SUGAR_TRANSPORT_2"/>
    <property type="match status" value="1"/>
</dbReference>
<keyword evidence="5 10" id="KW-0812">Transmembrane</keyword>
<feature type="transmembrane region" description="Helical" evidence="10">
    <location>
        <begin position="349"/>
        <end position="371"/>
    </location>
</feature>
<evidence type="ECO:0000256" key="3">
    <source>
        <dbReference type="ARBA" id="ARBA00022448"/>
    </source>
</evidence>
<dbReference type="GO" id="GO:0015293">
    <property type="term" value="F:symporter activity"/>
    <property type="evidence" value="ECO:0007669"/>
    <property type="project" value="UniProtKB-KW"/>
</dbReference>
<feature type="transmembrane region" description="Helical" evidence="10">
    <location>
        <begin position="174"/>
        <end position="193"/>
    </location>
</feature>
<dbReference type="FunFam" id="1.20.1250.20:FF:000002">
    <property type="entry name" value="Sugar transport protein 13"/>
    <property type="match status" value="1"/>
</dbReference>
<dbReference type="OrthoDB" id="6612291at2759"/>
<evidence type="ECO:0000256" key="1">
    <source>
        <dbReference type="ARBA" id="ARBA00004141"/>
    </source>
</evidence>
<dbReference type="PANTHER" id="PTHR23500">
    <property type="entry name" value="SOLUTE CARRIER FAMILY 2, FACILITATED GLUCOSE TRANSPORTER"/>
    <property type="match status" value="1"/>
</dbReference>
<protein>
    <submittedName>
        <fullName evidence="12">Sugar carrier protein C isoform X1</fullName>
    </submittedName>
</protein>
<evidence type="ECO:0000256" key="7">
    <source>
        <dbReference type="ARBA" id="ARBA00022989"/>
    </source>
</evidence>
<feature type="transmembrane region" description="Helical" evidence="10">
    <location>
        <begin position="284"/>
        <end position="308"/>
    </location>
</feature>
<feature type="transmembrane region" description="Helical" evidence="10">
    <location>
        <begin position="452"/>
        <end position="473"/>
    </location>
</feature>
<dbReference type="InterPro" id="IPR036259">
    <property type="entry name" value="MFS_trans_sf"/>
</dbReference>
<dbReference type="Pfam" id="PF00083">
    <property type="entry name" value="Sugar_tr"/>
    <property type="match status" value="1"/>
</dbReference>
<keyword evidence="3 9" id="KW-0813">Transport</keyword>
<keyword evidence="8 10" id="KW-0472">Membrane</keyword>
<evidence type="ECO:0000256" key="2">
    <source>
        <dbReference type="ARBA" id="ARBA00010992"/>
    </source>
</evidence>
<feature type="transmembrane region" description="Helical" evidence="10">
    <location>
        <begin position="199"/>
        <end position="222"/>
    </location>
</feature>
<evidence type="ECO:0000256" key="5">
    <source>
        <dbReference type="ARBA" id="ARBA00022692"/>
    </source>
</evidence>
<feature type="transmembrane region" description="Helical" evidence="10">
    <location>
        <begin position="383"/>
        <end position="404"/>
    </location>
</feature>
<evidence type="ECO:0000256" key="8">
    <source>
        <dbReference type="ARBA" id="ARBA00023136"/>
    </source>
</evidence>
<feature type="transmembrane region" description="Helical" evidence="10">
    <location>
        <begin position="114"/>
        <end position="137"/>
    </location>
</feature>
<dbReference type="Gene3D" id="1.20.1250.20">
    <property type="entry name" value="MFS general substrate transporter like domains"/>
    <property type="match status" value="1"/>
</dbReference>
<dbReference type="PRINTS" id="PR00171">
    <property type="entry name" value="SUGRTRNSPORT"/>
</dbReference>
<organism evidence="12 13">
    <name type="scientific">Cinnamomum micranthum f. kanehirae</name>
    <dbReference type="NCBI Taxonomy" id="337451"/>
    <lineage>
        <taxon>Eukaryota</taxon>
        <taxon>Viridiplantae</taxon>
        <taxon>Streptophyta</taxon>
        <taxon>Embryophyta</taxon>
        <taxon>Tracheophyta</taxon>
        <taxon>Spermatophyta</taxon>
        <taxon>Magnoliopsida</taxon>
        <taxon>Magnoliidae</taxon>
        <taxon>Laurales</taxon>
        <taxon>Lauraceae</taxon>
        <taxon>Cinnamomum</taxon>
    </lineage>
</organism>
<evidence type="ECO:0000313" key="13">
    <source>
        <dbReference type="Proteomes" id="UP000283530"/>
    </source>
</evidence>
<keyword evidence="6" id="KW-0769">Symport</keyword>
<feature type="transmembrane region" description="Helical" evidence="10">
    <location>
        <begin position="21"/>
        <end position="40"/>
    </location>
</feature>
<keyword evidence="13" id="KW-1185">Reference proteome</keyword>
<dbReference type="PANTHER" id="PTHR23500:SF574">
    <property type="entry name" value="SUGAR TRANSPORT PROTEIN 1"/>
    <property type="match status" value="1"/>
</dbReference>
<dbReference type="GO" id="GO:0015145">
    <property type="term" value="F:monosaccharide transmembrane transporter activity"/>
    <property type="evidence" value="ECO:0007669"/>
    <property type="project" value="InterPro"/>
</dbReference>
<dbReference type="InterPro" id="IPR045262">
    <property type="entry name" value="STP/PLT_plant"/>
</dbReference>
<dbReference type="InterPro" id="IPR005829">
    <property type="entry name" value="Sugar_transporter_CS"/>
</dbReference>
<evidence type="ECO:0000256" key="10">
    <source>
        <dbReference type="SAM" id="Phobius"/>
    </source>
</evidence>
<dbReference type="CDD" id="cd17361">
    <property type="entry name" value="MFS_STP"/>
    <property type="match status" value="1"/>
</dbReference>
<dbReference type="GO" id="GO:0016020">
    <property type="term" value="C:membrane"/>
    <property type="evidence" value="ECO:0007669"/>
    <property type="project" value="UniProtKB-SubCell"/>
</dbReference>
<dbReference type="EMBL" id="QPKB01000008">
    <property type="protein sequence ID" value="RWR90407.1"/>
    <property type="molecule type" value="Genomic_DNA"/>
</dbReference>
<dbReference type="AlphaFoldDB" id="A0A3S3NE35"/>
<evidence type="ECO:0000256" key="9">
    <source>
        <dbReference type="RuleBase" id="RU003346"/>
    </source>
</evidence>
<dbReference type="Proteomes" id="UP000283530">
    <property type="component" value="Unassembled WGS sequence"/>
</dbReference>
<feature type="transmembrane region" description="Helical" evidence="10">
    <location>
        <begin position="81"/>
        <end position="102"/>
    </location>
</feature>
<dbReference type="SUPFAM" id="SSF103473">
    <property type="entry name" value="MFS general substrate transporter"/>
    <property type="match status" value="1"/>
</dbReference>
<accession>A0A3S3NE35</accession>
<dbReference type="STRING" id="337451.A0A3S3NE35"/>
<evidence type="ECO:0000256" key="6">
    <source>
        <dbReference type="ARBA" id="ARBA00022847"/>
    </source>
</evidence>
<dbReference type="InterPro" id="IPR003663">
    <property type="entry name" value="Sugar/inositol_transpt"/>
</dbReference>
<proteinExistence type="inferred from homology"/>
<evidence type="ECO:0000313" key="12">
    <source>
        <dbReference type="EMBL" id="RWR90407.1"/>
    </source>
</evidence>
<feature type="transmembrane region" description="Helical" evidence="10">
    <location>
        <begin position="143"/>
        <end position="162"/>
    </location>
</feature>
<keyword evidence="7 10" id="KW-1133">Transmembrane helix</keyword>
<keyword evidence="4" id="KW-0762">Sugar transport</keyword>
<dbReference type="NCBIfam" id="TIGR00879">
    <property type="entry name" value="SP"/>
    <property type="match status" value="1"/>
</dbReference>
<comment type="subcellular location">
    <subcellularLocation>
        <location evidence="1">Membrane</location>
        <topology evidence="1">Multi-pass membrane protein</topology>
    </subcellularLocation>
</comment>
<sequence length="511" mass="56122">MAGGIISSNNAKEYPGKVTTFMRLSGIMAAACGLMFGYDIGISGGVTSMDVFLKKFFLSVYMKKQAASSNQNNYCKFDSQLLTLFTSSLYIAGLIGSMVASYASRRFGRKATMLSGGAVYLVGAAVNGAAYAVWMLILGRLLLGAGIGLVIQAAPMFLSEIALPQKRGFWNSGFQLMITIGILVANLVNYGTGKMKGDIGWRLSLGLAAVPGIIVFVGTFFLPETPNSLIEQGEEGKALAMLKKIRGVEDVSEEFADLLEASEASKKVKNPWRAIVTRKYRPQFLITLLIPFFQQLTGINVVMFYAPVLFQTLGFKNDASLMSAVITGLVNVLATFVAFFVVDRFGRRVLFFEGGFQMLISQVAIGFVLLAKFGTKGVATLSSGWAVLVVVLICTYTAAFAWSWGPLGWLLPSEIFQLEIRSAGVAINASVNLFMTFVVAQAFLPALCHVKFGLFFIFACILIIMTSFVYYFLPETRNIPIEDVPKIFNKHWFWKRYASNEEEEDRDRNTT</sequence>
<reference evidence="12 13" key="1">
    <citation type="journal article" date="2019" name="Nat. Plants">
        <title>Stout camphor tree genome fills gaps in understanding of flowering plant genome evolution.</title>
        <authorList>
            <person name="Chaw S.M."/>
            <person name="Liu Y.C."/>
            <person name="Wu Y.W."/>
            <person name="Wang H.Y."/>
            <person name="Lin C.I."/>
            <person name="Wu C.S."/>
            <person name="Ke H.M."/>
            <person name="Chang L.Y."/>
            <person name="Hsu C.Y."/>
            <person name="Yang H.T."/>
            <person name="Sudianto E."/>
            <person name="Hsu M.H."/>
            <person name="Wu K.P."/>
            <person name="Wang L.N."/>
            <person name="Leebens-Mack J.H."/>
            <person name="Tsai I.J."/>
        </authorList>
    </citation>
    <scope>NUCLEOTIDE SEQUENCE [LARGE SCALE GENOMIC DNA]</scope>
    <source>
        <strain evidence="13">cv. Chaw 1501</strain>
        <tissue evidence="12">Young leaves</tissue>
    </source>
</reference>
<dbReference type="InterPro" id="IPR020846">
    <property type="entry name" value="MFS_dom"/>
</dbReference>
<feature type="transmembrane region" description="Helical" evidence="10">
    <location>
        <begin position="425"/>
        <end position="446"/>
    </location>
</feature>
<dbReference type="InterPro" id="IPR044778">
    <property type="entry name" value="MFS_STP/MST-like_plant"/>
</dbReference>
<feature type="transmembrane region" description="Helical" evidence="10">
    <location>
        <begin position="320"/>
        <end position="342"/>
    </location>
</feature>
<evidence type="ECO:0000259" key="11">
    <source>
        <dbReference type="PROSITE" id="PS50850"/>
    </source>
</evidence>
<comment type="similarity">
    <text evidence="2 9">Belongs to the major facilitator superfamily. Sugar transporter (TC 2.A.1.1) family.</text>
</comment>
<evidence type="ECO:0000256" key="4">
    <source>
        <dbReference type="ARBA" id="ARBA00022597"/>
    </source>
</evidence>
<feature type="domain" description="Major facilitator superfamily (MFS) profile" evidence="11">
    <location>
        <begin position="25"/>
        <end position="477"/>
    </location>
</feature>
<dbReference type="PROSITE" id="PS50850">
    <property type="entry name" value="MFS"/>
    <property type="match status" value="1"/>
</dbReference>
<comment type="caution">
    <text evidence="12">The sequence shown here is derived from an EMBL/GenBank/DDBJ whole genome shotgun (WGS) entry which is preliminary data.</text>
</comment>
<dbReference type="InterPro" id="IPR005828">
    <property type="entry name" value="MFS_sugar_transport-like"/>
</dbReference>